<dbReference type="AlphaFoldDB" id="A0A2S0UK92"/>
<dbReference type="EMBL" id="CP028918">
    <property type="protein sequence ID" value="AWB48223.1"/>
    <property type="molecule type" value="Genomic_DNA"/>
</dbReference>
<organism evidence="2 3">
    <name type="scientific">Paragemmobacter aquarius</name>
    <dbReference type="NCBI Taxonomy" id="2169400"/>
    <lineage>
        <taxon>Bacteria</taxon>
        <taxon>Pseudomonadati</taxon>
        <taxon>Pseudomonadota</taxon>
        <taxon>Alphaproteobacteria</taxon>
        <taxon>Rhodobacterales</taxon>
        <taxon>Paracoccaceae</taxon>
        <taxon>Paragemmobacter</taxon>
    </lineage>
</organism>
<sequence length="235" mass="26052">MSFEWTSYLFEHGPRDPRKRFLLISMADIAKVSGHLWPGVSLIADRCCLSVRHTRRLLHELEAEGWLRIVVKRGRKQSGTYVTNDYYLLKPDSIMSGLPDAETPLPDETKPDTEGTETGHAGHPDRTPEAAKPDTAMSAKPSMNPQKISSEPCAIPLRRRPTPDASSANEIIAGFRQQLYAGNGLPEDEAMFAKLIRVVVYAEAKRQIAALRAEETEVAKMLGLAVPETSNAKNM</sequence>
<keyword evidence="3" id="KW-1185">Reference proteome</keyword>
<dbReference type="Pfam" id="PF13730">
    <property type="entry name" value="HTH_36"/>
    <property type="match status" value="1"/>
</dbReference>
<evidence type="ECO:0000313" key="3">
    <source>
        <dbReference type="Proteomes" id="UP000244496"/>
    </source>
</evidence>
<evidence type="ECO:0000313" key="2">
    <source>
        <dbReference type="EMBL" id="AWB48223.1"/>
    </source>
</evidence>
<dbReference type="Proteomes" id="UP000244496">
    <property type="component" value="Chromosome"/>
</dbReference>
<accession>A0A2S0UK92</accession>
<proteinExistence type="predicted"/>
<name>A0A2S0UK92_9RHOB</name>
<gene>
    <name evidence="2" type="ORF">HYN69_06610</name>
</gene>
<dbReference type="KEGG" id="geh:HYN69_06610"/>
<protein>
    <recommendedName>
        <fullName evidence="4">Helix-turn-helix domain-containing protein</fullName>
    </recommendedName>
</protein>
<evidence type="ECO:0000256" key="1">
    <source>
        <dbReference type="SAM" id="MobiDB-lite"/>
    </source>
</evidence>
<dbReference type="OrthoDB" id="8076130at2"/>
<evidence type="ECO:0008006" key="4">
    <source>
        <dbReference type="Google" id="ProtNLM"/>
    </source>
</evidence>
<reference evidence="2 3" key="1">
    <citation type="submission" date="2018-04" db="EMBL/GenBank/DDBJ databases">
        <title>Genome sequencing of Gemmobacter.</title>
        <authorList>
            <person name="Yi H."/>
            <person name="Baek M.-G."/>
        </authorList>
    </citation>
    <scope>NUCLEOTIDE SEQUENCE [LARGE SCALE GENOMIC DNA]</scope>
    <source>
        <strain evidence="2 3">HYN0069</strain>
    </source>
</reference>
<feature type="region of interest" description="Disordered" evidence="1">
    <location>
        <begin position="98"/>
        <end position="149"/>
    </location>
</feature>
<feature type="compositionally biased region" description="Basic and acidic residues" evidence="1">
    <location>
        <begin position="120"/>
        <end position="132"/>
    </location>
</feature>